<evidence type="ECO:0000313" key="2">
    <source>
        <dbReference type="Proteomes" id="UP001597425"/>
    </source>
</evidence>
<evidence type="ECO:0000313" key="1">
    <source>
        <dbReference type="EMBL" id="MFD2312425.1"/>
    </source>
</evidence>
<dbReference type="RefSeq" id="WP_377535498.1">
    <property type="nucleotide sequence ID" value="NZ_JBHSIG010000001.1"/>
</dbReference>
<evidence type="ECO:0008006" key="3">
    <source>
        <dbReference type="Google" id="ProtNLM"/>
    </source>
</evidence>
<comment type="caution">
    <text evidence="1">The sequence shown here is derived from an EMBL/GenBank/DDBJ whole genome shotgun (WGS) entry which is preliminary data.</text>
</comment>
<gene>
    <name evidence="1" type="ORF">ACFSKX_18565</name>
</gene>
<dbReference type="EMBL" id="JBHUJD010000043">
    <property type="protein sequence ID" value="MFD2312425.1"/>
    <property type="molecule type" value="Genomic_DNA"/>
</dbReference>
<reference evidence="2" key="1">
    <citation type="journal article" date="2019" name="Int. J. Syst. Evol. Microbiol.">
        <title>The Global Catalogue of Microorganisms (GCM) 10K type strain sequencing project: providing services to taxonomists for standard genome sequencing and annotation.</title>
        <authorList>
            <consortium name="The Broad Institute Genomics Platform"/>
            <consortium name="The Broad Institute Genome Sequencing Center for Infectious Disease"/>
            <person name="Wu L."/>
            <person name="Ma J."/>
        </authorList>
    </citation>
    <scope>NUCLEOTIDE SEQUENCE [LARGE SCALE GENOMIC DNA]</scope>
    <source>
        <strain evidence="2">KCTC 12848</strain>
    </source>
</reference>
<dbReference type="Proteomes" id="UP001597425">
    <property type="component" value="Unassembled WGS sequence"/>
</dbReference>
<sequence>MINRIEEWIDDTNQKYQSQRSSCSVLESAFAGFYPSQFLQDSYFVVVDDIPKPNFPELREMGLGDFIDRPINGITYKDTYYVDRNQANNLQLHFHELVHVSQWDFLGPADFISRYINEIQVHGYDSAPLEKMAYTLDNHYFTGGAALDVPSYVQSKM</sequence>
<name>A0ABW5EJC4_9GAMM</name>
<keyword evidence="2" id="KW-1185">Reference proteome</keyword>
<accession>A0ABW5EJC4</accession>
<proteinExistence type="predicted"/>
<protein>
    <recommendedName>
        <fullName evidence="3">DUF4157 domain-containing protein</fullName>
    </recommendedName>
</protein>
<organism evidence="1 2">
    <name type="scientific">Microbulbifer halophilus</name>
    <dbReference type="NCBI Taxonomy" id="453963"/>
    <lineage>
        <taxon>Bacteria</taxon>
        <taxon>Pseudomonadati</taxon>
        <taxon>Pseudomonadota</taxon>
        <taxon>Gammaproteobacteria</taxon>
        <taxon>Cellvibrionales</taxon>
        <taxon>Microbulbiferaceae</taxon>
        <taxon>Microbulbifer</taxon>
    </lineage>
</organism>